<dbReference type="RefSeq" id="WP_007622790.1">
    <property type="nucleotide sequence ID" value="NZ_BAEO01000055.1"/>
</dbReference>
<gene>
    <name evidence="7" type="ORF">GARC_3707</name>
</gene>
<evidence type="ECO:0000256" key="3">
    <source>
        <dbReference type="ARBA" id="ARBA00022729"/>
    </source>
</evidence>
<evidence type="ECO:0000256" key="1">
    <source>
        <dbReference type="ARBA" id="ARBA00004442"/>
    </source>
</evidence>
<evidence type="ECO:0000256" key="6">
    <source>
        <dbReference type="SAM" id="SignalP"/>
    </source>
</evidence>
<dbReference type="EMBL" id="BAEO01000055">
    <property type="protein sequence ID" value="GAC20661.1"/>
    <property type="molecule type" value="Genomic_DNA"/>
</dbReference>
<sequence length="268" mass="30261">MNSKKLLYVVKLLILILLAKQNPTHAQQTPMQNSEGWRIKVGAAAIASAPAWVGNDEQVSAVPYFSAQYCNWSFGVENLVKYQLPITTEFTLSWGLNLRADGFDPEYSLFNTWSKDDVFDGYESPDTELLLHSNAQWSWLRIGIAYDVTDNSGASSGNVSLTVPVFDNHRGMQIKVTIAADAFSKQYVNYYYGITSQQANLNLGRNKYLVDEYAVKVSMGIQMIYPFNRQWSLMANVKYTQLDDVIVDSPLIENDNEQQAIMALVYSF</sequence>
<keyword evidence="8" id="KW-1185">Reference proteome</keyword>
<keyword evidence="4" id="KW-0472">Membrane</keyword>
<organism evidence="7 8">
    <name type="scientific">Paraglaciecola arctica BSs20135</name>
    <dbReference type="NCBI Taxonomy" id="493475"/>
    <lineage>
        <taxon>Bacteria</taxon>
        <taxon>Pseudomonadati</taxon>
        <taxon>Pseudomonadota</taxon>
        <taxon>Gammaproteobacteria</taxon>
        <taxon>Alteromonadales</taxon>
        <taxon>Alteromonadaceae</taxon>
        <taxon>Paraglaciecola</taxon>
    </lineage>
</organism>
<evidence type="ECO:0000313" key="7">
    <source>
        <dbReference type="EMBL" id="GAC20661.1"/>
    </source>
</evidence>
<dbReference type="Proteomes" id="UP000006327">
    <property type="component" value="Unassembled WGS sequence"/>
</dbReference>
<accession>K6Y9M4</accession>
<comment type="caution">
    <text evidence="7">The sequence shown here is derived from an EMBL/GenBank/DDBJ whole genome shotgun (WGS) entry which is preliminary data.</text>
</comment>
<dbReference type="Pfam" id="PF06629">
    <property type="entry name" value="MipA"/>
    <property type="match status" value="1"/>
</dbReference>
<evidence type="ECO:0000256" key="5">
    <source>
        <dbReference type="ARBA" id="ARBA00023237"/>
    </source>
</evidence>
<protein>
    <submittedName>
        <fullName evidence="7">Outer membrane protein</fullName>
    </submittedName>
</protein>
<reference evidence="7 8" key="1">
    <citation type="journal article" date="2017" name="Antonie Van Leeuwenhoek">
        <title>Rhizobium rhizosphaerae sp. nov., a novel species isolated from rice rhizosphere.</title>
        <authorList>
            <person name="Zhao J.J."/>
            <person name="Zhang J."/>
            <person name="Zhang R.J."/>
            <person name="Zhang C.W."/>
            <person name="Yin H.Q."/>
            <person name="Zhang X.X."/>
        </authorList>
    </citation>
    <scope>NUCLEOTIDE SEQUENCE [LARGE SCALE GENOMIC DNA]</scope>
    <source>
        <strain evidence="7 8">BSs20135</strain>
    </source>
</reference>
<name>K6Y9M4_9ALTE</name>
<feature type="signal peptide" evidence="6">
    <location>
        <begin position="1"/>
        <end position="26"/>
    </location>
</feature>
<evidence type="ECO:0000313" key="8">
    <source>
        <dbReference type="Proteomes" id="UP000006327"/>
    </source>
</evidence>
<dbReference type="PANTHER" id="PTHR38776">
    <property type="entry name" value="MLTA-INTERACTING PROTEIN-RELATED"/>
    <property type="match status" value="1"/>
</dbReference>
<comment type="subcellular location">
    <subcellularLocation>
        <location evidence="1">Cell outer membrane</location>
    </subcellularLocation>
</comment>
<dbReference type="InterPro" id="IPR010583">
    <property type="entry name" value="MipA"/>
</dbReference>
<dbReference type="AlphaFoldDB" id="K6Y9M4"/>
<evidence type="ECO:0000256" key="2">
    <source>
        <dbReference type="ARBA" id="ARBA00005722"/>
    </source>
</evidence>
<dbReference type="STRING" id="493475.GARC_3707"/>
<proteinExistence type="inferred from homology"/>
<dbReference type="OrthoDB" id="8562138at2"/>
<keyword evidence="3 6" id="KW-0732">Signal</keyword>
<dbReference type="PANTHER" id="PTHR38776:SF1">
    <property type="entry name" value="MLTA-INTERACTING PROTEIN-RELATED"/>
    <property type="match status" value="1"/>
</dbReference>
<dbReference type="eggNOG" id="COG3713">
    <property type="taxonomic scope" value="Bacteria"/>
</dbReference>
<dbReference type="GO" id="GO:0009279">
    <property type="term" value="C:cell outer membrane"/>
    <property type="evidence" value="ECO:0007669"/>
    <property type="project" value="UniProtKB-SubCell"/>
</dbReference>
<evidence type="ECO:0000256" key="4">
    <source>
        <dbReference type="ARBA" id="ARBA00023136"/>
    </source>
</evidence>
<feature type="chain" id="PRO_5003899886" evidence="6">
    <location>
        <begin position="27"/>
        <end position="268"/>
    </location>
</feature>
<comment type="similarity">
    <text evidence="2">Belongs to the MipA/OmpV family.</text>
</comment>
<keyword evidence="5" id="KW-0998">Cell outer membrane</keyword>